<accession>A0ACD3AYV1</accession>
<name>A0ACD3AYV1_9AGAR</name>
<dbReference type="Proteomes" id="UP000308600">
    <property type="component" value="Unassembled WGS sequence"/>
</dbReference>
<evidence type="ECO:0000313" key="2">
    <source>
        <dbReference type="Proteomes" id="UP000308600"/>
    </source>
</evidence>
<keyword evidence="2" id="KW-1185">Reference proteome</keyword>
<organism evidence="1 2">
    <name type="scientific">Pluteus cervinus</name>
    <dbReference type="NCBI Taxonomy" id="181527"/>
    <lineage>
        <taxon>Eukaryota</taxon>
        <taxon>Fungi</taxon>
        <taxon>Dikarya</taxon>
        <taxon>Basidiomycota</taxon>
        <taxon>Agaricomycotina</taxon>
        <taxon>Agaricomycetes</taxon>
        <taxon>Agaricomycetidae</taxon>
        <taxon>Agaricales</taxon>
        <taxon>Pluteineae</taxon>
        <taxon>Pluteaceae</taxon>
        <taxon>Pluteus</taxon>
    </lineage>
</organism>
<protein>
    <submittedName>
        <fullName evidence="1">Uncharacterized protein</fullName>
    </submittedName>
</protein>
<reference evidence="1 2" key="1">
    <citation type="journal article" date="2019" name="Nat. Ecol. Evol.">
        <title>Megaphylogeny resolves global patterns of mushroom evolution.</title>
        <authorList>
            <person name="Varga T."/>
            <person name="Krizsan K."/>
            <person name="Foldi C."/>
            <person name="Dima B."/>
            <person name="Sanchez-Garcia M."/>
            <person name="Sanchez-Ramirez S."/>
            <person name="Szollosi G.J."/>
            <person name="Szarkandi J.G."/>
            <person name="Papp V."/>
            <person name="Albert L."/>
            <person name="Andreopoulos W."/>
            <person name="Angelini C."/>
            <person name="Antonin V."/>
            <person name="Barry K.W."/>
            <person name="Bougher N.L."/>
            <person name="Buchanan P."/>
            <person name="Buyck B."/>
            <person name="Bense V."/>
            <person name="Catcheside P."/>
            <person name="Chovatia M."/>
            <person name="Cooper J."/>
            <person name="Damon W."/>
            <person name="Desjardin D."/>
            <person name="Finy P."/>
            <person name="Geml J."/>
            <person name="Haridas S."/>
            <person name="Hughes K."/>
            <person name="Justo A."/>
            <person name="Karasinski D."/>
            <person name="Kautmanova I."/>
            <person name="Kiss B."/>
            <person name="Kocsube S."/>
            <person name="Kotiranta H."/>
            <person name="LaButti K.M."/>
            <person name="Lechner B.E."/>
            <person name="Liimatainen K."/>
            <person name="Lipzen A."/>
            <person name="Lukacs Z."/>
            <person name="Mihaltcheva S."/>
            <person name="Morgado L.N."/>
            <person name="Niskanen T."/>
            <person name="Noordeloos M.E."/>
            <person name="Ohm R.A."/>
            <person name="Ortiz-Santana B."/>
            <person name="Ovrebo C."/>
            <person name="Racz N."/>
            <person name="Riley R."/>
            <person name="Savchenko A."/>
            <person name="Shiryaev A."/>
            <person name="Soop K."/>
            <person name="Spirin V."/>
            <person name="Szebenyi C."/>
            <person name="Tomsovsky M."/>
            <person name="Tulloss R.E."/>
            <person name="Uehling J."/>
            <person name="Grigoriev I.V."/>
            <person name="Vagvolgyi C."/>
            <person name="Papp T."/>
            <person name="Martin F.M."/>
            <person name="Miettinen O."/>
            <person name="Hibbett D.S."/>
            <person name="Nagy L.G."/>
        </authorList>
    </citation>
    <scope>NUCLEOTIDE SEQUENCE [LARGE SCALE GENOMIC DNA]</scope>
    <source>
        <strain evidence="1 2">NL-1719</strain>
    </source>
</reference>
<proteinExistence type="predicted"/>
<dbReference type="EMBL" id="ML208307">
    <property type="protein sequence ID" value="TFK70781.1"/>
    <property type="molecule type" value="Genomic_DNA"/>
</dbReference>
<gene>
    <name evidence="1" type="ORF">BDN72DRAFT_502305</name>
</gene>
<sequence length="93" mass="10410">MPPGAFCTRPLLLWPRMGPVYPCLVFILPQARTYMNSSSATSSPGKSSCIPPTATPPCLSKGAKFRRCHPFALSRVDYTLLTRTKHLYKLVRR</sequence>
<evidence type="ECO:0000313" key="1">
    <source>
        <dbReference type="EMBL" id="TFK70781.1"/>
    </source>
</evidence>